<gene>
    <name evidence="6" type="primary">KRTAP11-1</name>
    <name evidence="6" type="synonym">LOC105880126</name>
</gene>
<dbReference type="PANTHER" id="PTHR23260">
    <property type="entry name" value="KERATIN ASSOCIATED PROTEIN 3-3-RELATED"/>
    <property type="match status" value="1"/>
</dbReference>
<name>A0A8C5UWN8_MICMU</name>
<evidence type="ECO:0000256" key="1">
    <source>
        <dbReference type="ARBA" id="ARBA00003327"/>
    </source>
</evidence>
<dbReference type="InterPro" id="IPR007951">
    <property type="entry name" value="KRTAP_PMG"/>
</dbReference>
<keyword evidence="7" id="KW-1185">Reference proteome</keyword>
<dbReference type="GO" id="GO:0005198">
    <property type="term" value="F:structural molecule activity"/>
    <property type="evidence" value="ECO:0007669"/>
    <property type="project" value="InterPro"/>
</dbReference>
<organism evidence="6 7">
    <name type="scientific">Microcebus murinus</name>
    <name type="common">Gray mouse lemur</name>
    <name type="synonym">Lemur murinus</name>
    <dbReference type="NCBI Taxonomy" id="30608"/>
    <lineage>
        <taxon>Eukaryota</taxon>
        <taxon>Metazoa</taxon>
        <taxon>Chordata</taxon>
        <taxon>Craniata</taxon>
        <taxon>Vertebrata</taxon>
        <taxon>Euteleostomi</taxon>
        <taxon>Mammalia</taxon>
        <taxon>Eutheria</taxon>
        <taxon>Euarchontoglires</taxon>
        <taxon>Primates</taxon>
        <taxon>Strepsirrhini</taxon>
        <taxon>Lemuriformes</taxon>
        <taxon>Cheirogaleidae</taxon>
        <taxon>Microcebus</taxon>
    </lineage>
</organism>
<dbReference type="GO" id="GO:0045095">
    <property type="term" value="C:keratin filament"/>
    <property type="evidence" value="ECO:0007669"/>
    <property type="project" value="UniProtKB-UniRule"/>
</dbReference>
<comment type="function">
    <text evidence="1 5">In the hair cortex, hair keratin intermediate filaments are embedded in an interfilamentous matrix, consisting of hair keratin-associated proteins (KRTAP), which are essential for the formation of a rigid and resistant hair shaft through their extensive disulfide bond cross-linking with abundant cysteine residues of hair keratins. The matrix proteins include the high-sulfur and high-glycine-tyrosine keratins.</text>
</comment>
<keyword evidence="3 5" id="KW-0416">Keratin</keyword>
<evidence type="ECO:0000256" key="4">
    <source>
        <dbReference type="ARBA" id="ARBA00034495"/>
    </source>
</evidence>
<evidence type="ECO:0000256" key="5">
    <source>
        <dbReference type="RuleBase" id="RU369044"/>
    </source>
</evidence>
<dbReference type="Ensembl" id="ENSMICT00000010534.3">
    <property type="protein sequence ID" value="ENSMICP00000009591.3"/>
    <property type="gene ID" value="ENSMICG00000010543.3"/>
</dbReference>
<dbReference type="PANTHER" id="PTHR23260:SF9">
    <property type="entry name" value="KERATIN-ASSOCIATED PROTEIN 11-1"/>
    <property type="match status" value="1"/>
</dbReference>
<accession>A0A8C5UWN8</accession>
<proteinExistence type="inferred from homology"/>
<dbReference type="InterPro" id="IPR007659">
    <property type="entry name" value="Keratin_matx"/>
</dbReference>
<reference evidence="6" key="2">
    <citation type="submission" date="2025-08" db="UniProtKB">
        <authorList>
            <consortium name="Ensembl"/>
        </authorList>
    </citation>
    <scope>IDENTIFICATION</scope>
</reference>
<evidence type="ECO:0000313" key="7">
    <source>
        <dbReference type="Proteomes" id="UP000694394"/>
    </source>
</evidence>
<dbReference type="EMBL" id="ABDC03033094">
    <property type="status" value="NOT_ANNOTATED_CDS"/>
    <property type="molecule type" value="Genomic_DNA"/>
</dbReference>
<dbReference type="GeneTree" id="ENSGT00730000111463"/>
<dbReference type="AlphaFoldDB" id="A0A8C5UWN8"/>
<dbReference type="GO" id="GO:0005829">
    <property type="term" value="C:cytosol"/>
    <property type="evidence" value="ECO:0007669"/>
    <property type="project" value="UniProtKB-ARBA"/>
</dbReference>
<dbReference type="OMA" id="CQPVGGI"/>
<protein>
    <recommendedName>
        <fullName evidence="5">Keratin-associated protein</fullName>
    </recommendedName>
</protein>
<evidence type="ECO:0000256" key="2">
    <source>
        <dbReference type="ARBA" id="ARBA00022737"/>
    </source>
</evidence>
<sequence length="160" mass="16670">MSFNCSTRNCSSRPVGGRCTVPVAPVATAATTEADCLSGIYLPSSFQTGSWLLNHCQESCEPTVCQPTCYQRTSCVSNPCQVTCSRQTTCVSNPCSTAYSRPLNFVTSGCRPLAGVSTVCQPVGGVSTVCQPVGGVSTVCQPACGVSRIQSCVSSCRRTC</sequence>
<dbReference type="Proteomes" id="UP000694394">
    <property type="component" value="Chromosome 31"/>
</dbReference>
<dbReference type="Pfam" id="PF05287">
    <property type="entry name" value="PMG"/>
    <property type="match status" value="1"/>
</dbReference>
<evidence type="ECO:0000256" key="3">
    <source>
        <dbReference type="ARBA" id="ARBA00022744"/>
    </source>
</evidence>
<reference evidence="6" key="3">
    <citation type="submission" date="2025-09" db="UniProtKB">
        <authorList>
            <consortium name="Ensembl"/>
        </authorList>
    </citation>
    <scope>IDENTIFICATION</scope>
</reference>
<comment type="subunit">
    <text evidence="5">Interacts with hair keratins.</text>
</comment>
<reference evidence="6" key="1">
    <citation type="submission" date="2016-12" db="EMBL/GenBank/DDBJ databases">
        <title>Mouse lemur reference genome and diversity panel.</title>
        <authorList>
            <person name="Harris R."/>
            <person name="Larsen P."/>
            <person name="Liu Y."/>
            <person name="Hughes D.S."/>
            <person name="Murali S."/>
            <person name="Raveendran M."/>
            <person name="Korchina V."/>
            <person name="Wang M."/>
            <person name="Jhangiani S."/>
            <person name="Bandaranaike D."/>
            <person name="Bellair M."/>
            <person name="Blankenburg K."/>
            <person name="Chao H."/>
            <person name="Dahdouli M."/>
            <person name="Dinh H."/>
            <person name="Doddapaneni H."/>
            <person name="English A."/>
            <person name="Firestine M."/>
            <person name="Gnanaolivu R."/>
            <person name="Gross S."/>
            <person name="Hernandez B."/>
            <person name="Javaid M."/>
            <person name="Jayaseelan J."/>
            <person name="Jones J."/>
            <person name="Khan Z."/>
            <person name="Kovar C."/>
            <person name="Kurapati P."/>
            <person name="Le B."/>
            <person name="Lee S."/>
            <person name="Li M."/>
            <person name="Mathew T."/>
            <person name="Narasimhan A."/>
            <person name="Ngo D."/>
            <person name="Nguyen L."/>
            <person name="Okwuonu G."/>
            <person name="Ongeri F."/>
            <person name="Osuji N."/>
            <person name="Pu L.-L."/>
            <person name="Puazo M."/>
            <person name="Quiroz J."/>
            <person name="Raj R."/>
            <person name="Rajbhandari K."/>
            <person name="Reid J.G."/>
            <person name="Santibanez J."/>
            <person name="Sexton D."/>
            <person name="Skinner E."/>
            <person name="Vee V."/>
            <person name="Weissenberger G."/>
            <person name="Wu Y."/>
            <person name="Xin Y."/>
            <person name="Han Y."/>
            <person name="Campbell C."/>
            <person name="Brown A."/>
            <person name="Sullivan B."/>
            <person name="Shelton J."/>
            <person name="Brown S."/>
            <person name="Dudchenko O."/>
            <person name="Machol I."/>
            <person name="Durand N."/>
            <person name="Shamim M."/>
            <person name="Lieberman A."/>
            <person name="Muzny D.M."/>
            <person name="Richards S."/>
            <person name="Yoder A."/>
            <person name="Worley K.C."/>
            <person name="Rogers J."/>
            <person name="Gibbs R.A."/>
        </authorList>
    </citation>
    <scope>NUCLEOTIDE SEQUENCE [LARGE SCALE GENOMIC DNA]</scope>
</reference>
<evidence type="ECO:0000313" key="6">
    <source>
        <dbReference type="Ensembl" id="ENSMICP00000009591.3"/>
    </source>
</evidence>
<comment type="similarity">
    <text evidence="4 5">Belongs to the PMG family.</text>
</comment>
<keyword evidence="2" id="KW-0677">Repeat</keyword>